<reference evidence="2" key="1">
    <citation type="submission" date="2016-10" db="EMBL/GenBank/DDBJ databases">
        <authorList>
            <person name="Varghese N."/>
            <person name="Submissions S."/>
        </authorList>
    </citation>
    <scope>NUCLEOTIDE SEQUENCE [LARGE SCALE GENOMIC DNA]</scope>
    <source>
        <strain evidence="2">IBRC-M 10403</strain>
    </source>
</reference>
<sequence length="159" mass="17166">MDQEIGGLTFEQTDDERTEHLDDYGLVQLKAHGEHLVAIEPNGWVGNGPEVARTLSSPTDLFFSVERERAPTLAGHGRTDHGALRSDVHRAVCWGERLLHGWVGGGDDEFPLKHLCSASLAAMERQTGLSFDPGWLADSLPTYRISACTPLSGAGVCSG</sequence>
<dbReference type="EMBL" id="FMZZ01000028">
    <property type="protein sequence ID" value="SDD99968.1"/>
    <property type="molecule type" value="Genomic_DNA"/>
</dbReference>
<evidence type="ECO:0000313" key="1">
    <source>
        <dbReference type="EMBL" id="SDD99968.1"/>
    </source>
</evidence>
<organism evidence="1 2">
    <name type="scientific">Actinokineospora iranica</name>
    <dbReference type="NCBI Taxonomy" id="1271860"/>
    <lineage>
        <taxon>Bacteria</taxon>
        <taxon>Bacillati</taxon>
        <taxon>Actinomycetota</taxon>
        <taxon>Actinomycetes</taxon>
        <taxon>Pseudonocardiales</taxon>
        <taxon>Pseudonocardiaceae</taxon>
        <taxon>Actinokineospora</taxon>
    </lineage>
</organism>
<dbReference type="Proteomes" id="UP000199501">
    <property type="component" value="Unassembled WGS sequence"/>
</dbReference>
<protein>
    <submittedName>
        <fullName evidence="1">Uncharacterized protein</fullName>
    </submittedName>
</protein>
<gene>
    <name evidence="1" type="ORF">SAMN05216174_1283</name>
</gene>
<dbReference type="AlphaFoldDB" id="A0A1G6ZBG8"/>
<dbReference type="RefSeq" id="WP_091457877.1">
    <property type="nucleotide sequence ID" value="NZ_FMZZ01000028.1"/>
</dbReference>
<keyword evidence="2" id="KW-1185">Reference proteome</keyword>
<dbReference type="OrthoDB" id="3681440at2"/>
<name>A0A1G6ZBG8_9PSEU</name>
<proteinExistence type="predicted"/>
<accession>A0A1G6ZBG8</accession>
<evidence type="ECO:0000313" key="2">
    <source>
        <dbReference type="Proteomes" id="UP000199501"/>
    </source>
</evidence>